<dbReference type="GO" id="GO:0000287">
    <property type="term" value="F:magnesium ion binding"/>
    <property type="evidence" value="ECO:0007669"/>
    <property type="project" value="InterPro"/>
</dbReference>
<evidence type="ECO:0000259" key="5">
    <source>
        <dbReference type="Pfam" id="PF02776"/>
    </source>
</evidence>
<protein>
    <submittedName>
        <fullName evidence="6">Acetolactate synthase-1/2/3 large subunit</fullName>
    </submittedName>
</protein>
<dbReference type="InterPro" id="IPR029061">
    <property type="entry name" value="THDP-binding"/>
</dbReference>
<dbReference type="CDD" id="cd07035">
    <property type="entry name" value="TPP_PYR_POX_like"/>
    <property type="match status" value="1"/>
</dbReference>
<evidence type="ECO:0000259" key="4">
    <source>
        <dbReference type="Pfam" id="PF02775"/>
    </source>
</evidence>
<dbReference type="PANTHER" id="PTHR18968:SF86">
    <property type="entry name" value="ACETOLACTATE SYNTHASE LARGE SUBUNIT ILVX-RELATED"/>
    <property type="match status" value="1"/>
</dbReference>
<dbReference type="GO" id="GO:0030976">
    <property type="term" value="F:thiamine pyrophosphate binding"/>
    <property type="evidence" value="ECO:0007669"/>
    <property type="project" value="InterPro"/>
</dbReference>
<dbReference type="CDD" id="cd02002">
    <property type="entry name" value="TPP_BFDC"/>
    <property type="match status" value="1"/>
</dbReference>
<keyword evidence="7" id="KW-1185">Reference proteome</keyword>
<proteinExistence type="inferred from homology"/>
<reference evidence="6 7" key="1">
    <citation type="submission" date="2018-09" db="EMBL/GenBank/DDBJ databases">
        <title>Genomic Encyclopedia of Archaeal and Bacterial Type Strains, Phase II (KMG-II): from individual species to whole genera.</title>
        <authorList>
            <person name="Goeker M."/>
        </authorList>
    </citation>
    <scope>NUCLEOTIDE SEQUENCE [LARGE SCALE GENOMIC DNA]</scope>
    <source>
        <strain evidence="6 7">DSM 11458</strain>
    </source>
</reference>
<evidence type="ECO:0000256" key="3">
    <source>
        <dbReference type="ARBA" id="ARBA00023052"/>
    </source>
</evidence>
<feature type="domain" description="Thiamine pyrophosphate enzyme TPP-binding" evidence="4">
    <location>
        <begin position="383"/>
        <end position="520"/>
    </location>
</feature>
<evidence type="ECO:0000256" key="1">
    <source>
        <dbReference type="ARBA" id="ARBA00007812"/>
    </source>
</evidence>
<accession>A0A420DJ07</accession>
<name>A0A420DJ07_9RHOB</name>
<dbReference type="InterPro" id="IPR000399">
    <property type="entry name" value="TPP-bd_CS"/>
</dbReference>
<dbReference type="Pfam" id="PF02775">
    <property type="entry name" value="TPP_enzyme_C"/>
    <property type="match status" value="1"/>
</dbReference>
<dbReference type="PROSITE" id="PS00187">
    <property type="entry name" value="TPP_ENZYMES"/>
    <property type="match status" value="1"/>
</dbReference>
<gene>
    <name evidence="6" type="ORF">C8N30_3330</name>
</gene>
<dbReference type="AlphaFoldDB" id="A0A420DJ07"/>
<dbReference type="GO" id="GO:0003984">
    <property type="term" value="F:acetolactate synthase activity"/>
    <property type="evidence" value="ECO:0007669"/>
    <property type="project" value="TreeGrafter"/>
</dbReference>
<dbReference type="PANTHER" id="PTHR18968">
    <property type="entry name" value="THIAMINE PYROPHOSPHATE ENZYMES"/>
    <property type="match status" value="1"/>
</dbReference>
<dbReference type="InterPro" id="IPR045229">
    <property type="entry name" value="TPP_enz"/>
</dbReference>
<dbReference type="SUPFAM" id="SSF52518">
    <property type="entry name" value="Thiamin diphosphate-binding fold (THDP-binding)"/>
    <property type="match status" value="2"/>
</dbReference>
<dbReference type="GO" id="GO:0050660">
    <property type="term" value="F:flavin adenine dinucleotide binding"/>
    <property type="evidence" value="ECO:0007669"/>
    <property type="project" value="TreeGrafter"/>
</dbReference>
<evidence type="ECO:0000256" key="2">
    <source>
        <dbReference type="ARBA" id="ARBA00022679"/>
    </source>
</evidence>
<organism evidence="6 7">
    <name type="scientific">Sulfitobacter guttiformis</name>
    <dbReference type="NCBI Taxonomy" id="74349"/>
    <lineage>
        <taxon>Bacteria</taxon>
        <taxon>Pseudomonadati</taxon>
        <taxon>Pseudomonadota</taxon>
        <taxon>Alphaproteobacteria</taxon>
        <taxon>Rhodobacterales</taxon>
        <taxon>Roseobacteraceae</taxon>
        <taxon>Sulfitobacter</taxon>
    </lineage>
</organism>
<comment type="similarity">
    <text evidence="1">Belongs to the TPP enzyme family.</text>
</comment>
<dbReference type="EMBL" id="RAQK01000002">
    <property type="protein sequence ID" value="RKE94213.1"/>
    <property type="molecule type" value="Genomic_DNA"/>
</dbReference>
<feature type="domain" description="Thiamine pyrophosphate enzyme N-terminal TPP-binding" evidence="5">
    <location>
        <begin position="9"/>
        <end position="114"/>
    </location>
</feature>
<dbReference type="NCBIfam" id="NF005760">
    <property type="entry name" value="PRK07586.1"/>
    <property type="match status" value="1"/>
</dbReference>
<keyword evidence="2" id="KW-0808">Transferase</keyword>
<dbReference type="InterPro" id="IPR012001">
    <property type="entry name" value="Thiamin_PyroP_enz_TPP-bd_dom"/>
</dbReference>
<dbReference type="InterPro" id="IPR011766">
    <property type="entry name" value="TPP_enzyme_TPP-bd"/>
</dbReference>
<sequence length="522" mass="54060">MTDSKTTPMNGAESLVTTLLANGVNVCFTNPGTSEMHFVAALDHIPGMRSILALQEGVATGAADGYYRMTGKPASTLLHLGPGLANGLSNLHNAKKAGSGVVNIIGEHASTHIELDAPLTSDIEGIARPVSHWVHTSKSVATVGADAARAVQSAMTAPGQIASLILPSDTAWNEGGVAHGAIDLPAPAPFDESQLEAAVSALDGPETLLLLGGTALTEANLEIAGRIAAKTGCALLSEWSNARLERGAGRVFIGRVPYPIDIALKVLEPFKQIVLIGARAPIGFFAYPNKPAILTREGAEITTLAAAGADLGGALTALCAAAGATDTDPAHVVTAAQPERPTGRINLDNLAALIARAIPEDGIIVDESVTSGRAFSPATKGAPRHTWLNNCGGSIGYGMPAAIGAAVACPDRKVMCMTGDGSAMYTVQSLWTMAREKLDITVLIFANRSYQILRGELTNVGVQNAGPRAMDMLSLERPTLDWVQMSHSMGVPAVRVSECEELEAALQDGLESGGPNLIEIVL</sequence>
<dbReference type="Pfam" id="PF02776">
    <property type="entry name" value="TPP_enzyme_N"/>
    <property type="match status" value="1"/>
</dbReference>
<keyword evidence="3" id="KW-0786">Thiamine pyrophosphate</keyword>
<evidence type="ECO:0000313" key="6">
    <source>
        <dbReference type="EMBL" id="RKE94213.1"/>
    </source>
</evidence>
<dbReference type="Gene3D" id="3.40.50.970">
    <property type="match status" value="2"/>
</dbReference>
<evidence type="ECO:0000313" key="7">
    <source>
        <dbReference type="Proteomes" id="UP000284407"/>
    </source>
</evidence>
<dbReference type="GO" id="GO:0044281">
    <property type="term" value="P:small molecule metabolic process"/>
    <property type="evidence" value="ECO:0007669"/>
    <property type="project" value="UniProtKB-ARBA"/>
</dbReference>
<dbReference type="Proteomes" id="UP000284407">
    <property type="component" value="Unassembled WGS sequence"/>
</dbReference>
<dbReference type="STRING" id="1443111.Z949_1162"/>
<comment type="caution">
    <text evidence="6">The sequence shown here is derived from an EMBL/GenBank/DDBJ whole genome shotgun (WGS) entry which is preliminary data.</text>
</comment>